<protein>
    <submittedName>
        <fullName evidence="1">Uncharacterized protein</fullName>
    </submittedName>
</protein>
<accession>A0ABV1UJ57</accession>
<evidence type="ECO:0000313" key="2">
    <source>
        <dbReference type="Proteomes" id="UP001470023"/>
    </source>
</evidence>
<dbReference type="EMBL" id="JBEPAZ010000068">
    <property type="protein sequence ID" value="MER6433771.1"/>
    <property type="molecule type" value="Genomic_DNA"/>
</dbReference>
<proteinExistence type="predicted"/>
<keyword evidence="2" id="KW-1185">Reference proteome</keyword>
<gene>
    <name evidence="1" type="ORF">ABT272_39605</name>
</gene>
<reference evidence="1 2" key="1">
    <citation type="submission" date="2024-06" db="EMBL/GenBank/DDBJ databases">
        <title>The Natural Products Discovery Center: Release of the First 8490 Sequenced Strains for Exploring Actinobacteria Biosynthetic Diversity.</title>
        <authorList>
            <person name="Kalkreuter E."/>
            <person name="Kautsar S.A."/>
            <person name="Yang D."/>
            <person name="Bader C.D."/>
            <person name="Teijaro C.N."/>
            <person name="Fluegel L."/>
            <person name="Davis C.M."/>
            <person name="Simpson J.R."/>
            <person name="Lauterbach L."/>
            <person name="Steele A.D."/>
            <person name="Gui C."/>
            <person name="Meng S."/>
            <person name="Li G."/>
            <person name="Viehrig K."/>
            <person name="Ye F."/>
            <person name="Su P."/>
            <person name="Kiefer A.F."/>
            <person name="Nichols A."/>
            <person name="Cepeda A.J."/>
            <person name="Yan W."/>
            <person name="Fan B."/>
            <person name="Jiang Y."/>
            <person name="Adhikari A."/>
            <person name="Zheng C.-J."/>
            <person name="Schuster L."/>
            <person name="Cowan T.M."/>
            <person name="Smanski M.J."/>
            <person name="Chevrette M.G."/>
            <person name="De Carvalho L.P.S."/>
            <person name="Shen B."/>
        </authorList>
    </citation>
    <scope>NUCLEOTIDE SEQUENCE [LARGE SCALE GENOMIC DNA]</scope>
    <source>
        <strain evidence="1 2">NPDC001166</strain>
    </source>
</reference>
<organism evidence="1 2">
    <name type="scientific">Streptomyces sp. 900105245</name>
    <dbReference type="NCBI Taxonomy" id="3154379"/>
    <lineage>
        <taxon>Bacteria</taxon>
        <taxon>Bacillati</taxon>
        <taxon>Actinomycetota</taxon>
        <taxon>Actinomycetes</taxon>
        <taxon>Kitasatosporales</taxon>
        <taxon>Streptomycetaceae</taxon>
        <taxon>Streptomyces</taxon>
    </lineage>
</organism>
<name>A0ABV1UJ57_9ACTN</name>
<comment type="caution">
    <text evidence="1">The sequence shown here is derived from an EMBL/GenBank/DDBJ whole genome shotgun (WGS) entry which is preliminary data.</text>
</comment>
<dbReference type="Proteomes" id="UP001470023">
    <property type="component" value="Unassembled WGS sequence"/>
</dbReference>
<evidence type="ECO:0000313" key="1">
    <source>
        <dbReference type="EMBL" id="MER6433771.1"/>
    </source>
</evidence>
<sequence>MPEYTISTHDGSDWPDVPAGNLSTCLLPKSLECEIVDDDGLLVFRADKATVTVSWELAGTWYVDIEGSESSGSADLLAAEIAQRLGDATGAQAVHHKVTD</sequence>
<dbReference type="RefSeq" id="WP_352065786.1">
    <property type="nucleotide sequence ID" value="NZ_JBEPAZ010000068.1"/>
</dbReference>